<proteinExistence type="predicted"/>
<dbReference type="AlphaFoldDB" id="A0A0W0V1I9"/>
<name>A0A0W0V1I9_9GAMM</name>
<protein>
    <submittedName>
        <fullName evidence="1">Uncharacterized protein</fullName>
    </submittedName>
</protein>
<dbReference type="OrthoDB" id="5639642at2"/>
<organism evidence="1 2">
    <name type="scientific">Legionella israelensis</name>
    <dbReference type="NCBI Taxonomy" id="454"/>
    <lineage>
        <taxon>Bacteria</taxon>
        <taxon>Pseudomonadati</taxon>
        <taxon>Pseudomonadota</taxon>
        <taxon>Gammaproteobacteria</taxon>
        <taxon>Legionellales</taxon>
        <taxon>Legionellaceae</taxon>
        <taxon>Legionella</taxon>
    </lineage>
</organism>
<dbReference type="Proteomes" id="UP000054761">
    <property type="component" value="Unassembled WGS sequence"/>
</dbReference>
<comment type="caution">
    <text evidence="1">The sequence shown here is derived from an EMBL/GenBank/DDBJ whole genome shotgun (WGS) entry which is preliminary data.</text>
</comment>
<evidence type="ECO:0000313" key="2">
    <source>
        <dbReference type="Proteomes" id="UP000054761"/>
    </source>
</evidence>
<dbReference type="PATRIC" id="fig|454.4.peg.3010"/>
<dbReference type="EMBL" id="LNYH01000151">
    <property type="protein sequence ID" value="KTD13966.1"/>
    <property type="molecule type" value="Genomic_DNA"/>
</dbReference>
<dbReference type="RefSeq" id="WP_058503013.1">
    <property type="nucleotide sequence ID" value="NZ_CAAAJA010000054.1"/>
</dbReference>
<sequence length="64" mass="7278">MQRTTAAQLEIEHLLFELNCCVNDLQSVRLQISADEIHQAELSLNKLESLISFVKTFSSRKIAC</sequence>
<accession>A0A0W0V1I9</accession>
<dbReference type="STRING" id="454.Lisr_2742"/>
<evidence type="ECO:0000313" key="1">
    <source>
        <dbReference type="EMBL" id="KTD13966.1"/>
    </source>
</evidence>
<reference evidence="1 2" key="1">
    <citation type="submission" date="2015-11" db="EMBL/GenBank/DDBJ databases">
        <title>Genomic analysis of 38 Legionella species identifies large and diverse effector repertoires.</title>
        <authorList>
            <person name="Burstein D."/>
            <person name="Amaro F."/>
            <person name="Zusman T."/>
            <person name="Lifshitz Z."/>
            <person name="Cohen O."/>
            <person name="Gilbert J.A."/>
            <person name="Pupko T."/>
            <person name="Shuman H.A."/>
            <person name="Segal G."/>
        </authorList>
    </citation>
    <scope>NUCLEOTIDE SEQUENCE [LARGE SCALE GENOMIC DNA]</scope>
    <source>
        <strain evidence="1 2">Bercovier 4</strain>
    </source>
</reference>
<gene>
    <name evidence="1" type="ORF">Lisr_2742</name>
</gene>
<keyword evidence="2" id="KW-1185">Reference proteome</keyword>